<dbReference type="SMART" id="SM00228">
    <property type="entry name" value="PDZ"/>
    <property type="match status" value="4"/>
</dbReference>
<feature type="coiled-coil region" evidence="1">
    <location>
        <begin position="197"/>
        <end position="255"/>
    </location>
</feature>
<protein>
    <submittedName>
        <fullName evidence="5">Uncharacterized protein</fullName>
    </submittedName>
</protein>
<evidence type="ECO:0000313" key="5">
    <source>
        <dbReference type="EMBL" id="CAJ0603329.1"/>
    </source>
</evidence>
<dbReference type="PROSITE" id="PS50106">
    <property type="entry name" value="PDZ"/>
    <property type="match status" value="4"/>
</dbReference>
<dbReference type="GO" id="GO:0035331">
    <property type="term" value="P:negative regulation of hippo signaling"/>
    <property type="evidence" value="ECO:0007669"/>
    <property type="project" value="TreeGrafter"/>
</dbReference>
<dbReference type="InterPro" id="IPR036028">
    <property type="entry name" value="SH3-like_dom_sf"/>
</dbReference>
<dbReference type="CDD" id="cd00136">
    <property type="entry name" value="PDZ_canonical"/>
    <property type="match status" value="3"/>
</dbReference>
<feature type="domain" description="PDZ" evidence="4">
    <location>
        <begin position="346"/>
        <end position="414"/>
    </location>
</feature>
<feature type="region of interest" description="Disordered" evidence="2">
    <location>
        <begin position="570"/>
        <end position="679"/>
    </location>
</feature>
<evidence type="ECO:0000256" key="2">
    <source>
        <dbReference type="SAM" id="MobiDB-lite"/>
    </source>
</evidence>
<dbReference type="InterPro" id="IPR008145">
    <property type="entry name" value="GK/Ca_channel_bsu"/>
</dbReference>
<organism evidence="5 6">
    <name type="scientific">Cylicocyclus nassatus</name>
    <name type="common">Nematode worm</name>
    <dbReference type="NCBI Taxonomy" id="53992"/>
    <lineage>
        <taxon>Eukaryota</taxon>
        <taxon>Metazoa</taxon>
        <taxon>Ecdysozoa</taxon>
        <taxon>Nematoda</taxon>
        <taxon>Chromadorea</taxon>
        <taxon>Rhabditida</taxon>
        <taxon>Rhabditina</taxon>
        <taxon>Rhabditomorpha</taxon>
        <taxon>Strongyloidea</taxon>
        <taxon>Strongylidae</taxon>
        <taxon>Cylicocyclus</taxon>
    </lineage>
</organism>
<feature type="compositionally biased region" description="Polar residues" evidence="2">
    <location>
        <begin position="571"/>
        <end position="583"/>
    </location>
</feature>
<gene>
    <name evidence="5" type="ORF">CYNAS_LOCUS15312</name>
</gene>
<dbReference type="AlphaFoldDB" id="A0AA36H448"/>
<dbReference type="PROSITE" id="PS50052">
    <property type="entry name" value="GUANYLATE_KINASE_2"/>
    <property type="match status" value="1"/>
</dbReference>
<dbReference type="SMART" id="SM00072">
    <property type="entry name" value="GuKc"/>
    <property type="match status" value="1"/>
</dbReference>
<feature type="region of interest" description="Disordered" evidence="2">
    <location>
        <begin position="1"/>
        <end position="31"/>
    </location>
</feature>
<dbReference type="InterPro" id="IPR041489">
    <property type="entry name" value="PDZ_6"/>
</dbReference>
<dbReference type="PANTHER" id="PTHR46360:SF1">
    <property type="entry name" value="DISKS LARGE HOMOLOG 5"/>
    <property type="match status" value="1"/>
</dbReference>
<sequence>MTDENGVPENSEDESAAYAENGSLPVGTSELEQEIKELERLLRIEREERRRIQTEAQDEMERELHSMEERWMERTRNTIKERDSLLQKLQQLEEQVDSLRADLNRAVAYRLEVEESRNRMKSQLESVQRDYEETMAERSSVLEENSRMSEERDRLRQTVHALSRTLNELRGRGHNDDELQNISNRLEHTRRLLQLNIEETASANEKRTEALEKLEKLRMECSRLAEERDAAVREARAADAEREDALHRLRELECEKEPITDLWNTHTIEVALPYPKPNLGIVLSGGRTEDRSAIPAPIYVKDVLIGSPLENMLKRLDHILMVNDIDVMDMDQRSVIDILKNSHHLKMLIRRRANAASIHEITFTSNQDIGIELGNGVFVNSVDAGGVASRVGVEPGHRIVHVNNVPVYDAKHAEQLIRYGSGPVVVGLLDGKKRPDPYSKDQSSKQKVTLFSKIFGRQSGDKPRVVAKANIGNASGEQVFFRQGSLRIPNPQHVSPELVRYGSLRAPQGSAEHAKIVEQLDHFLNKNHGLRSSVICEATGSTWPKSVPLLEDQPIPVRRRLHRPSVFPVFASSQNHHGNSSRLARQPSEMSSTRCGCSSPSSAWSPRSNRDSYPSEGRLPDGRPIKSPAPTASSFTHAHRVSAYSPALPQPPPYPGPREESISSLISSTNSIPHPSTSSVHLAYHNHANNSPSGTLLSESSDKVRRVCLSKEGNEFGIALENSDRGVVISNVPGRANGLVRRGDRLLDVGGINMRSADKEAAHKVLNQFGVSQDEVTLLVSGSVNPRWVTVPRKCVRLCGGNAMGILSDAAAGELQEGDLILEIDGYNVRGATLEEATEALLESLSEMAELHVEDGGDRLNRLRLGADGDSFYVRINVDRGSENKDELDIKAGEIVFVDNTMFMGQRGKWRAWKVDREGRQRENGIIPSATQMERTDVRGKKSKNRLTLTRPIYERVERVSSSRRRPVVLFGPLLTPIIQTLLDDSSRFSHCVPECRALQSMEVERLLATCELIEARRRETLYDVITAPAIHHFAELGVHCIVDVSPNGIQRLHSLRIYPIVIRVKFKSAKQIKDVKEDFCGEKITTKQAKDLMDKFQNSAVEKELEAMNCTASVVMVSSQGPARGVVKHVCQQIVALIEHEQKKTIWMTTPQ</sequence>
<dbReference type="SUPFAM" id="SSF50044">
    <property type="entry name" value="SH3-domain"/>
    <property type="match status" value="1"/>
</dbReference>
<dbReference type="SUPFAM" id="SSF52540">
    <property type="entry name" value="P-loop containing nucleoside triphosphate hydrolases"/>
    <property type="match status" value="1"/>
</dbReference>
<dbReference type="GO" id="GO:0005886">
    <property type="term" value="C:plasma membrane"/>
    <property type="evidence" value="ECO:0007669"/>
    <property type="project" value="TreeGrafter"/>
</dbReference>
<dbReference type="Proteomes" id="UP001176961">
    <property type="component" value="Unassembled WGS sequence"/>
</dbReference>
<dbReference type="Gene3D" id="2.30.30.40">
    <property type="entry name" value="SH3 Domains"/>
    <property type="match status" value="1"/>
</dbReference>
<keyword evidence="1" id="KW-0175">Coiled coil</keyword>
<evidence type="ECO:0000259" key="3">
    <source>
        <dbReference type="PROSITE" id="PS50052"/>
    </source>
</evidence>
<name>A0AA36H448_CYLNA</name>
<feature type="domain" description="PDZ" evidence="4">
    <location>
        <begin position="706"/>
        <end position="768"/>
    </location>
</feature>
<dbReference type="InterPro" id="IPR008144">
    <property type="entry name" value="Guanylate_kin-like_dom"/>
</dbReference>
<keyword evidence="6" id="KW-1185">Reference proteome</keyword>
<dbReference type="InterPro" id="IPR027417">
    <property type="entry name" value="P-loop_NTPase"/>
</dbReference>
<dbReference type="Pfam" id="PF00625">
    <property type="entry name" value="Guanylate_kin"/>
    <property type="match status" value="1"/>
</dbReference>
<reference evidence="5" key="1">
    <citation type="submission" date="2023-07" db="EMBL/GenBank/DDBJ databases">
        <authorList>
            <consortium name="CYATHOMIX"/>
        </authorList>
    </citation>
    <scope>NUCLEOTIDE SEQUENCE</scope>
    <source>
        <strain evidence="5">N/A</strain>
    </source>
</reference>
<evidence type="ECO:0000313" key="6">
    <source>
        <dbReference type="Proteomes" id="UP001176961"/>
    </source>
</evidence>
<dbReference type="InterPro" id="IPR001478">
    <property type="entry name" value="PDZ"/>
</dbReference>
<dbReference type="InterPro" id="IPR035537">
    <property type="entry name" value="DLG5_SH3"/>
</dbReference>
<dbReference type="PANTHER" id="PTHR46360">
    <property type="entry name" value="DISKS LARGE HOMOLOG 5"/>
    <property type="match status" value="1"/>
</dbReference>
<feature type="compositionally biased region" description="Basic and acidic residues" evidence="2">
    <location>
        <begin position="127"/>
        <end position="154"/>
    </location>
</feature>
<dbReference type="SUPFAM" id="SSF50156">
    <property type="entry name" value="PDZ domain-like"/>
    <property type="match status" value="4"/>
</dbReference>
<proteinExistence type="predicted"/>
<feature type="compositionally biased region" description="Low complexity" evidence="2">
    <location>
        <begin position="662"/>
        <end position="672"/>
    </location>
</feature>
<evidence type="ECO:0000259" key="4">
    <source>
        <dbReference type="PROSITE" id="PS50106"/>
    </source>
</evidence>
<feature type="domain" description="PDZ" evidence="4">
    <location>
        <begin position="810"/>
        <end position="844"/>
    </location>
</feature>
<dbReference type="CDD" id="cd11860">
    <property type="entry name" value="SH3_DLG5"/>
    <property type="match status" value="1"/>
</dbReference>
<dbReference type="InterPro" id="IPR036034">
    <property type="entry name" value="PDZ_sf"/>
</dbReference>
<feature type="region of interest" description="Disordered" evidence="2">
    <location>
        <begin position="124"/>
        <end position="154"/>
    </location>
</feature>
<dbReference type="EMBL" id="CATQJL010000305">
    <property type="protein sequence ID" value="CAJ0603329.1"/>
    <property type="molecule type" value="Genomic_DNA"/>
</dbReference>
<dbReference type="InterPro" id="IPR053004">
    <property type="entry name" value="MAGUK_Signaling_Regulators"/>
</dbReference>
<accession>A0AA36H448</accession>
<dbReference type="Gene3D" id="3.40.50.300">
    <property type="entry name" value="P-loop containing nucleotide triphosphate hydrolases"/>
    <property type="match status" value="1"/>
</dbReference>
<evidence type="ECO:0000256" key="1">
    <source>
        <dbReference type="SAM" id="Coils"/>
    </source>
</evidence>
<dbReference type="Pfam" id="PF17820">
    <property type="entry name" value="PDZ_6"/>
    <property type="match status" value="1"/>
</dbReference>
<feature type="compositionally biased region" description="Low complexity" evidence="2">
    <location>
        <begin position="591"/>
        <end position="607"/>
    </location>
</feature>
<feature type="domain" description="PDZ" evidence="4">
    <location>
        <begin position="269"/>
        <end position="354"/>
    </location>
</feature>
<comment type="caution">
    <text evidence="5">The sequence shown here is derived from an EMBL/GenBank/DDBJ whole genome shotgun (WGS) entry which is preliminary data.</text>
</comment>
<dbReference type="Gene3D" id="2.30.42.10">
    <property type="match status" value="4"/>
</dbReference>
<feature type="domain" description="Guanylate kinase-like" evidence="3">
    <location>
        <begin position="1003"/>
        <end position="1140"/>
    </location>
</feature>